<comment type="caution">
    <text evidence="2">The sequence shown here is derived from an EMBL/GenBank/DDBJ whole genome shotgun (WGS) entry which is preliminary data.</text>
</comment>
<organism evidence="2 3">
    <name type="scientific">Claviceps arundinis</name>
    <dbReference type="NCBI Taxonomy" id="1623583"/>
    <lineage>
        <taxon>Eukaryota</taxon>
        <taxon>Fungi</taxon>
        <taxon>Dikarya</taxon>
        <taxon>Ascomycota</taxon>
        <taxon>Pezizomycotina</taxon>
        <taxon>Sordariomycetes</taxon>
        <taxon>Hypocreomycetidae</taxon>
        <taxon>Hypocreales</taxon>
        <taxon>Clavicipitaceae</taxon>
        <taxon>Claviceps</taxon>
    </lineage>
</organism>
<feature type="region of interest" description="Disordered" evidence="1">
    <location>
        <begin position="1"/>
        <end position="34"/>
    </location>
</feature>
<dbReference type="AlphaFoldDB" id="A0A9P7MMB2"/>
<reference evidence="2" key="1">
    <citation type="journal article" date="2020" name="bioRxiv">
        <title>Whole genome comparisons of ergot fungi reveals the divergence and evolution of species within the genus Claviceps are the result of varying mechanisms driving genome evolution and host range expansion.</title>
        <authorList>
            <person name="Wyka S.A."/>
            <person name="Mondo S.J."/>
            <person name="Liu M."/>
            <person name="Dettman J."/>
            <person name="Nalam V."/>
            <person name="Broders K.D."/>
        </authorList>
    </citation>
    <scope>NUCLEOTIDE SEQUENCE</scope>
    <source>
        <strain evidence="2">CCC 1102</strain>
    </source>
</reference>
<dbReference type="Proteomes" id="UP000784919">
    <property type="component" value="Unassembled WGS sequence"/>
</dbReference>
<dbReference type="EMBL" id="SRPS01000316">
    <property type="protein sequence ID" value="KAG5959819.1"/>
    <property type="molecule type" value="Genomic_DNA"/>
</dbReference>
<protein>
    <submittedName>
        <fullName evidence="2">Uncharacterized protein</fullName>
    </submittedName>
</protein>
<gene>
    <name evidence="2" type="ORF">E4U56_004787</name>
</gene>
<proteinExistence type="predicted"/>
<evidence type="ECO:0000313" key="2">
    <source>
        <dbReference type="EMBL" id="KAG5959819.1"/>
    </source>
</evidence>
<dbReference type="OrthoDB" id="10448440at2759"/>
<sequence>MAHENARLPLPQPLPRPQPVQPPFTPSDPPTTAPSLMAFTAHASRARNIGVMNPMNLYFRNIMTEDLQVKIMNAALAQVKRWSLPVPIEIRQYHWPIAGLAQRCHPERRQWTTDWVEKHTLPGCRLADLLVKVKPVPVWSIKGFPDAETHDPLNAGAEYFEPYEDEPRTEAEGSGPEGDDFEMDMGVYELYEIMSPSLRRINLRWMWRRMSQRRSSLIEMLFQWW</sequence>
<evidence type="ECO:0000313" key="3">
    <source>
        <dbReference type="Proteomes" id="UP000784919"/>
    </source>
</evidence>
<name>A0A9P7MMB2_9HYPO</name>
<feature type="compositionally biased region" description="Pro residues" evidence="1">
    <location>
        <begin position="10"/>
        <end position="32"/>
    </location>
</feature>
<evidence type="ECO:0000256" key="1">
    <source>
        <dbReference type="SAM" id="MobiDB-lite"/>
    </source>
</evidence>
<accession>A0A9P7MMB2</accession>